<protein>
    <submittedName>
        <fullName evidence="1">Uncharacterized protein</fullName>
    </submittedName>
</protein>
<reference evidence="2" key="1">
    <citation type="journal article" date="2017" name="Nat. Ecol. Evol.">
        <title>Genome expansion and lineage-specific genetic innovations in the forest pathogenic fungi Armillaria.</title>
        <authorList>
            <person name="Sipos G."/>
            <person name="Prasanna A.N."/>
            <person name="Walter M.C."/>
            <person name="O'Connor E."/>
            <person name="Balint B."/>
            <person name="Krizsan K."/>
            <person name="Kiss B."/>
            <person name="Hess J."/>
            <person name="Varga T."/>
            <person name="Slot J."/>
            <person name="Riley R."/>
            <person name="Boka B."/>
            <person name="Rigling D."/>
            <person name="Barry K."/>
            <person name="Lee J."/>
            <person name="Mihaltcheva S."/>
            <person name="LaButti K."/>
            <person name="Lipzen A."/>
            <person name="Waldron R."/>
            <person name="Moloney N.M."/>
            <person name="Sperisen C."/>
            <person name="Kredics L."/>
            <person name="Vagvoelgyi C."/>
            <person name="Patrignani A."/>
            <person name="Fitzpatrick D."/>
            <person name="Nagy I."/>
            <person name="Doyle S."/>
            <person name="Anderson J.B."/>
            <person name="Grigoriev I.V."/>
            <person name="Gueldener U."/>
            <person name="Muensterkoetter M."/>
            <person name="Nagy L.G."/>
        </authorList>
    </citation>
    <scope>NUCLEOTIDE SEQUENCE [LARGE SCALE GENOMIC DNA]</scope>
    <source>
        <strain evidence="2">Ar21-2</strain>
    </source>
</reference>
<dbReference type="EMBL" id="KZ293685">
    <property type="protein sequence ID" value="PBK86261.1"/>
    <property type="molecule type" value="Genomic_DNA"/>
</dbReference>
<dbReference type="OrthoDB" id="10536269at2759"/>
<name>A0A2H3CTA0_ARMGA</name>
<dbReference type="AlphaFoldDB" id="A0A2H3CTA0"/>
<dbReference type="Proteomes" id="UP000217790">
    <property type="component" value="Unassembled WGS sequence"/>
</dbReference>
<evidence type="ECO:0000313" key="2">
    <source>
        <dbReference type="Proteomes" id="UP000217790"/>
    </source>
</evidence>
<dbReference type="InParanoid" id="A0A2H3CTA0"/>
<proteinExistence type="predicted"/>
<gene>
    <name evidence="1" type="ORF">ARMGADRAFT_1086736</name>
</gene>
<keyword evidence="2" id="KW-1185">Reference proteome</keyword>
<accession>A0A2H3CTA0</accession>
<organism evidence="1 2">
    <name type="scientific">Armillaria gallica</name>
    <name type="common">Bulbous honey fungus</name>
    <name type="synonym">Armillaria bulbosa</name>
    <dbReference type="NCBI Taxonomy" id="47427"/>
    <lineage>
        <taxon>Eukaryota</taxon>
        <taxon>Fungi</taxon>
        <taxon>Dikarya</taxon>
        <taxon>Basidiomycota</taxon>
        <taxon>Agaricomycotina</taxon>
        <taxon>Agaricomycetes</taxon>
        <taxon>Agaricomycetidae</taxon>
        <taxon>Agaricales</taxon>
        <taxon>Marasmiineae</taxon>
        <taxon>Physalacriaceae</taxon>
        <taxon>Armillaria</taxon>
    </lineage>
</organism>
<evidence type="ECO:0000313" key="1">
    <source>
        <dbReference type="EMBL" id="PBK86261.1"/>
    </source>
</evidence>
<sequence>MMIDINAGSLSLCPRHDSDCCVPALLSLRYLDCKPMSILDVLFLTSCGSVGSGGWTGLGQIEDPQQDEDGISKINRSKGQTIPNLAFIYNNPPPLLGSSGVCVDTLTESPSKECSSRCTKPSMPRHRAGASPSPSICPFPPAFGPPIYETVMPMMIVARLETAAVSSDLAIDETTFVGRTTCHHPR</sequence>